<accession>A0A1H2UXW0</accession>
<dbReference type="InterPro" id="IPR017871">
    <property type="entry name" value="ABC_transporter-like_CS"/>
</dbReference>
<dbReference type="PROSITE" id="PS00211">
    <property type="entry name" value="ABC_TRANSPORTER_1"/>
    <property type="match status" value="1"/>
</dbReference>
<dbReference type="RefSeq" id="WP_090292252.1">
    <property type="nucleotide sequence ID" value="NZ_FNKI01000001.1"/>
</dbReference>
<dbReference type="InterPro" id="IPR003439">
    <property type="entry name" value="ABC_transporter-like_ATP-bd"/>
</dbReference>
<evidence type="ECO:0000256" key="1">
    <source>
        <dbReference type="ARBA" id="ARBA00022448"/>
    </source>
</evidence>
<sequence>MLKVQIDSFGYQEKPILKDILFEVVPGEHLALMGESGSGKSTLLKIIYGLLHVEDGSIFWGEQEALGPNFNLVPGEPYMKYLAQDFDLMPFITVEENIGQFLSVFERETHQERIQELLELIELEDFAKTKVKNLSGGQQQRVALARVLAQEPEILLLDEPFGHIDNFKRNTLRRKLFPYLKKKGITVLTASHDPSDVLPFAERTLILDKGELVALNTTRYLYKNPPNHYTASLFGHVNQVPMKLLKSYSEIDRSVLVYPHEFKFSDASGLRVEVTNSLFMGSFYLNESEAEDGTKILFKTDTEQERGDTIFLNVSLKTINKRLQVGQKANT</sequence>
<evidence type="ECO:0000256" key="3">
    <source>
        <dbReference type="ARBA" id="ARBA00022840"/>
    </source>
</evidence>
<dbReference type="PANTHER" id="PTHR42781">
    <property type="entry name" value="SPERMIDINE/PUTRESCINE IMPORT ATP-BINDING PROTEIN POTA"/>
    <property type="match status" value="1"/>
</dbReference>
<proteinExistence type="predicted"/>
<keyword evidence="1" id="KW-0813">Transport</keyword>
<gene>
    <name evidence="5" type="ORF">SAMN04487892_1816</name>
</gene>
<dbReference type="AlphaFoldDB" id="A0A1H2UXW0"/>
<dbReference type="SUPFAM" id="SSF52540">
    <property type="entry name" value="P-loop containing nucleoside triphosphate hydrolases"/>
    <property type="match status" value="1"/>
</dbReference>
<dbReference type="EMBL" id="FNMY01000002">
    <property type="protein sequence ID" value="SDW60922.1"/>
    <property type="molecule type" value="Genomic_DNA"/>
</dbReference>
<dbReference type="OrthoDB" id="9802264at2"/>
<evidence type="ECO:0000313" key="5">
    <source>
        <dbReference type="EMBL" id="SDW60922.1"/>
    </source>
</evidence>
<dbReference type="PANTHER" id="PTHR42781:SF4">
    <property type="entry name" value="SPERMIDINE_PUTRESCINE IMPORT ATP-BINDING PROTEIN POTA"/>
    <property type="match status" value="1"/>
</dbReference>
<dbReference type="STRING" id="1073328.SAMN05216294_0476"/>
<name>A0A1H2UXW0_9FLAO</name>
<organism evidence="5 6">
    <name type="scientific">Flagellimonas zhangzhouensis</name>
    <dbReference type="NCBI Taxonomy" id="1073328"/>
    <lineage>
        <taxon>Bacteria</taxon>
        <taxon>Pseudomonadati</taxon>
        <taxon>Bacteroidota</taxon>
        <taxon>Flavobacteriia</taxon>
        <taxon>Flavobacteriales</taxon>
        <taxon>Flavobacteriaceae</taxon>
        <taxon>Flagellimonas</taxon>
    </lineage>
</organism>
<keyword evidence="6" id="KW-1185">Reference proteome</keyword>
<dbReference type="Proteomes" id="UP000199592">
    <property type="component" value="Unassembled WGS sequence"/>
</dbReference>
<dbReference type="InterPro" id="IPR003593">
    <property type="entry name" value="AAA+_ATPase"/>
</dbReference>
<protein>
    <submittedName>
        <fullName evidence="5">ABC-type Fe3+/spermidine/putrescine transport systems, ATPase components</fullName>
    </submittedName>
</protein>
<dbReference type="InterPro" id="IPR027417">
    <property type="entry name" value="P-loop_NTPase"/>
</dbReference>
<reference evidence="6" key="1">
    <citation type="submission" date="2016-10" db="EMBL/GenBank/DDBJ databases">
        <authorList>
            <person name="Varghese N."/>
            <person name="Submissions S."/>
        </authorList>
    </citation>
    <scope>NUCLEOTIDE SEQUENCE [LARGE SCALE GENOMIC DNA]</scope>
    <source>
        <strain evidence="6">DSM 25030</strain>
    </source>
</reference>
<dbReference type="GO" id="GO:0005524">
    <property type="term" value="F:ATP binding"/>
    <property type="evidence" value="ECO:0007669"/>
    <property type="project" value="UniProtKB-KW"/>
</dbReference>
<keyword evidence="2" id="KW-0547">Nucleotide-binding</keyword>
<dbReference type="PROSITE" id="PS50893">
    <property type="entry name" value="ABC_TRANSPORTER_2"/>
    <property type="match status" value="1"/>
</dbReference>
<dbReference type="Pfam" id="PF00005">
    <property type="entry name" value="ABC_tran"/>
    <property type="match status" value="1"/>
</dbReference>
<evidence type="ECO:0000313" key="6">
    <source>
        <dbReference type="Proteomes" id="UP000199592"/>
    </source>
</evidence>
<dbReference type="Gene3D" id="3.40.50.300">
    <property type="entry name" value="P-loop containing nucleotide triphosphate hydrolases"/>
    <property type="match status" value="1"/>
</dbReference>
<keyword evidence="3" id="KW-0067">ATP-binding</keyword>
<dbReference type="GO" id="GO:0016887">
    <property type="term" value="F:ATP hydrolysis activity"/>
    <property type="evidence" value="ECO:0007669"/>
    <property type="project" value="InterPro"/>
</dbReference>
<dbReference type="InterPro" id="IPR050093">
    <property type="entry name" value="ABC_SmlMolc_Importer"/>
</dbReference>
<evidence type="ECO:0000259" key="4">
    <source>
        <dbReference type="PROSITE" id="PS50893"/>
    </source>
</evidence>
<evidence type="ECO:0000256" key="2">
    <source>
        <dbReference type="ARBA" id="ARBA00022741"/>
    </source>
</evidence>
<feature type="domain" description="ABC transporter" evidence="4">
    <location>
        <begin position="2"/>
        <end position="234"/>
    </location>
</feature>
<dbReference type="SMART" id="SM00382">
    <property type="entry name" value="AAA"/>
    <property type="match status" value="1"/>
</dbReference>